<dbReference type="Pfam" id="PF01416">
    <property type="entry name" value="PseudoU_synth_1"/>
    <property type="match status" value="2"/>
</dbReference>
<evidence type="ECO:0000256" key="5">
    <source>
        <dbReference type="PIRSR" id="PIRSR001430-1"/>
    </source>
</evidence>
<comment type="subunit">
    <text evidence="4">Homodimer.</text>
</comment>
<dbReference type="STRING" id="1552.A7L45_19815"/>
<evidence type="ECO:0000259" key="8">
    <source>
        <dbReference type="Pfam" id="PF01416"/>
    </source>
</evidence>
<evidence type="ECO:0000256" key="2">
    <source>
        <dbReference type="ARBA" id="ARBA00022694"/>
    </source>
</evidence>
<dbReference type="PIRSF" id="PIRSF001430">
    <property type="entry name" value="tRNA_psdUrid_synth"/>
    <property type="match status" value="1"/>
</dbReference>
<dbReference type="SUPFAM" id="SSF55120">
    <property type="entry name" value="Pseudouridine synthase"/>
    <property type="match status" value="1"/>
</dbReference>
<dbReference type="OrthoDB" id="9811823at2"/>
<dbReference type="EMBL" id="CP015756">
    <property type="protein sequence ID" value="APC42144.1"/>
    <property type="molecule type" value="Genomic_DNA"/>
</dbReference>
<keyword evidence="3 4" id="KW-0413">Isomerase</keyword>
<dbReference type="GO" id="GO:0003723">
    <property type="term" value="F:RNA binding"/>
    <property type="evidence" value="ECO:0007669"/>
    <property type="project" value="InterPro"/>
</dbReference>
<dbReference type="Gene3D" id="3.30.70.580">
    <property type="entry name" value="Pseudouridine synthase I, catalytic domain, N-terminal subdomain"/>
    <property type="match status" value="1"/>
</dbReference>
<dbReference type="Proteomes" id="UP000182569">
    <property type="component" value="Chromosome"/>
</dbReference>
<gene>
    <name evidence="4" type="primary">truA</name>
    <name evidence="9" type="ORF">A7L45_19815</name>
</gene>
<evidence type="ECO:0000256" key="3">
    <source>
        <dbReference type="ARBA" id="ARBA00023235"/>
    </source>
</evidence>
<sequence>MRNLKMILEFDGSRYKGWQKQPDNDLTVEGKIESALSKMVGEPVEVTGCERTDIGVHAENYVANFHTDCDLSIEAIMDYLNGDLPDDIVVKSMDRASEKFNSGYNIKSITYVYKISNSELRNVFNRKYVYNSERLLNLEEMRNTAGYLVGTHDFQYLATAPTNIKSTIRTINYINIIELEEDIIEIEINADEFLWNMVRIIVGSLLEVGKGNIKPINIENLLIDTEASAYIPMAKSKGLALRGVEY</sequence>
<feature type="active site" description="Nucleophile" evidence="4 5">
    <location>
        <position position="53"/>
    </location>
</feature>
<dbReference type="InterPro" id="IPR020094">
    <property type="entry name" value="TruA/RsuA/RluB/E/F_N"/>
</dbReference>
<organism evidence="9 10">
    <name type="scientific">Clostridium estertheticum subsp. estertheticum</name>
    <dbReference type="NCBI Taxonomy" id="1552"/>
    <lineage>
        <taxon>Bacteria</taxon>
        <taxon>Bacillati</taxon>
        <taxon>Bacillota</taxon>
        <taxon>Clostridia</taxon>
        <taxon>Eubacteriales</taxon>
        <taxon>Clostridiaceae</taxon>
        <taxon>Clostridium</taxon>
    </lineage>
</organism>
<evidence type="ECO:0000313" key="9">
    <source>
        <dbReference type="EMBL" id="APC42144.1"/>
    </source>
</evidence>
<comment type="function">
    <text evidence="4">Formation of pseudouridine at positions 38, 39 and 40 in the anticodon stem and loop of transfer RNAs.</text>
</comment>
<dbReference type="GO" id="GO:0031119">
    <property type="term" value="P:tRNA pseudouridine synthesis"/>
    <property type="evidence" value="ECO:0007669"/>
    <property type="project" value="UniProtKB-UniRule"/>
</dbReference>
<keyword evidence="10" id="KW-1185">Reference proteome</keyword>
<dbReference type="KEGG" id="ceu:A7L45_19815"/>
<evidence type="ECO:0000256" key="6">
    <source>
        <dbReference type="PIRSR" id="PIRSR001430-2"/>
    </source>
</evidence>
<dbReference type="RefSeq" id="WP_071614435.1">
    <property type="nucleotide sequence ID" value="NZ_CP015756.1"/>
</dbReference>
<evidence type="ECO:0000313" key="10">
    <source>
        <dbReference type="Proteomes" id="UP000182569"/>
    </source>
</evidence>
<dbReference type="InterPro" id="IPR020103">
    <property type="entry name" value="PsdUridine_synth_cat_dom_sf"/>
</dbReference>
<dbReference type="Gene3D" id="3.30.70.660">
    <property type="entry name" value="Pseudouridine synthase I, catalytic domain, C-terminal subdomain"/>
    <property type="match status" value="1"/>
</dbReference>
<dbReference type="EC" id="5.4.99.12" evidence="4"/>
<comment type="catalytic activity">
    <reaction evidence="4 7">
        <text>uridine(38/39/40) in tRNA = pseudouridine(38/39/40) in tRNA</text>
        <dbReference type="Rhea" id="RHEA:22376"/>
        <dbReference type="Rhea" id="RHEA-COMP:10085"/>
        <dbReference type="Rhea" id="RHEA-COMP:10087"/>
        <dbReference type="ChEBI" id="CHEBI:65314"/>
        <dbReference type="ChEBI" id="CHEBI:65315"/>
        <dbReference type="EC" id="5.4.99.12"/>
    </reaction>
</comment>
<reference evidence="10" key="1">
    <citation type="journal article" date="2016" name="Front. Microbiol.">
        <title>Complete Genome Sequence of Clostridium estertheticum DSM 8809, a Microbe Identified in Spoiled Vacuum Packed Beef.</title>
        <authorList>
            <person name="Yu Z."/>
            <person name="Gunn L."/>
            <person name="Brennan E."/>
            <person name="Reid R."/>
            <person name="Wall P.G."/>
            <person name="Gaora O.P."/>
            <person name="Hurley D."/>
            <person name="Bolton D."/>
            <person name="Fanning S."/>
        </authorList>
    </citation>
    <scope>NUCLEOTIDE SEQUENCE [LARGE SCALE GENOMIC DNA]</scope>
    <source>
        <strain evidence="10">DSM 8809</strain>
    </source>
</reference>
<dbReference type="AlphaFoldDB" id="A0A1J0GMK1"/>
<dbReference type="NCBIfam" id="TIGR00071">
    <property type="entry name" value="hisT_truA"/>
    <property type="match status" value="1"/>
</dbReference>
<dbReference type="HAMAP" id="MF_00171">
    <property type="entry name" value="TruA"/>
    <property type="match status" value="1"/>
</dbReference>
<dbReference type="PANTHER" id="PTHR11142:SF22">
    <property type="entry name" value="TRNA PSEUDOURIDINE SYNTHASE A 2"/>
    <property type="match status" value="1"/>
</dbReference>
<dbReference type="PANTHER" id="PTHR11142">
    <property type="entry name" value="PSEUDOURIDYLATE SYNTHASE"/>
    <property type="match status" value="1"/>
</dbReference>
<proteinExistence type="inferred from homology"/>
<dbReference type="InterPro" id="IPR001406">
    <property type="entry name" value="PsdUridine_synth_TruA"/>
</dbReference>
<evidence type="ECO:0000256" key="7">
    <source>
        <dbReference type="RuleBase" id="RU003792"/>
    </source>
</evidence>
<dbReference type="InterPro" id="IPR020097">
    <property type="entry name" value="PsdUridine_synth_TruA_a/b_dom"/>
</dbReference>
<feature type="domain" description="Pseudouridine synthase I TruA alpha/beta" evidence="8">
    <location>
        <begin position="146"/>
        <end position="246"/>
    </location>
</feature>
<protein>
    <recommendedName>
        <fullName evidence="4">tRNA pseudouridine synthase A</fullName>
        <ecNumber evidence="4">5.4.99.12</ecNumber>
    </recommendedName>
    <alternativeName>
        <fullName evidence="4">tRNA pseudouridine(38-40) synthase</fullName>
    </alternativeName>
    <alternativeName>
        <fullName evidence="4">tRNA pseudouridylate synthase I</fullName>
    </alternativeName>
    <alternativeName>
        <fullName evidence="4">tRNA-uridine isomerase I</fullName>
    </alternativeName>
</protein>
<name>A0A1J0GMK1_9CLOT</name>
<keyword evidence="2 4" id="KW-0819">tRNA processing</keyword>
<feature type="binding site" evidence="4 6">
    <location>
        <position position="111"/>
    </location>
    <ligand>
        <name>substrate</name>
    </ligand>
</feature>
<dbReference type="CDD" id="cd02570">
    <property type="entry name" value="PseudoU_synth_EcTruA"/>
    <property type="match status" value="1"/>
</dbReference>
<dbReference type="InterPro" id="IPR020095">
    <property type="entry name" value="PsdUridine_synth_TruA_C"/>
</dbReference>
<evidence type="ECO:0000256" key="1">
    <source>
        <dbReference type="ARBA" id="ARBA00009375"/>
    </source>
</evidence>
<feature type="domain" description="Pseudouridine synthase I TruA alpha/beta" evidence="8">
    <location>
        <begin position="8"/>
        <end position="104"/>
    </location>
</feature>
<comment type="similarity">
    <text evidence="1 4 7">Belongs to the tRNA pseudouridine synthase TruA family.</text>
</comment>
<dbReference type="GO" id="GO:0160147">
    <property type="term" value="F:tRNA pseudouridine(38-40) synthase activity"/>
    <property type="evidence" value="ECO:0007669"/>
    <property type="project" value="UniProtKB-EC"/>
</dbReference>
<comment type="caution">
    <text evidence="4">Lacks conserved residue(s) required for the propagation of feature annotation.</text>
</comment>
<accession>A0A1J0GMK1</accession>
<evidence type="ECO:0000256" key="4">
    <source>
        <dbReference type="HAMAP-Rule" id="MF_00171"/>
    </source>
</evidence>